<dbReference type="FunFam" id="1.50.10.130:FF:000002">
    <property type="entry name" value="Ent-copalyl diphosphate synthase, chloroplastic"/>
    <property type="match status" value="1"/>
</dbReference>
<dbReference type="SFLD" id="SFLDG01605">
    <property type="entry name" value="Terpene_Cyclase_Like_1_N-term"/>
    <property type="match status" value="1"/>
</dbReference>
<keyword evidence="6" id="KW-1185">Reference proteome</keyword>
<dbReference type="Gene3D" id="1.50.10.130">
    <property type="entry name" value="Terpene synthase, N-terminal domain"/>
    <property type="match status" value="1"/>
</dbReference>
<dbReference type="InterPro" id="IPR001906">
    <property type="entry name" value="Terpene_synth_N"/>
</dbReference>
<dbReference type="SFLD" id="SFLDG01014">
    <property type="entry name" value="Terpene_Cyclase_Like_1_N-term"/>
    <property type="match status" value="1"/>
</dbReference>
<protein>
    <submittedName>
        <fullName evidence="5">OLC1v1020399C1</fullName>
    </submittedName>
</protein>
<sequence>MYSSNSFSLPATSGRRHHLFVSISIAERPLHVTVTPGTWRSGKRLDHYQCRLKSSIVSRQLIPEELREELQNGIQEVLVEGRIKEAVEGIKRMLRTMEDGEISISPYDTAWVALVEDINGSGGGPQFPASVEWIADHQLPDGSWGDGKFFQAHDRIINTLACVIALEYWGVHSDISQKGLLFIKGNISKLEEDNAVYMPCGFEVTFPSLIDLARKLSIDIQDDAPIFQEIYDRRNVKLARIPMEVLHSVPTSLLYSLEGMPGIDWPRLLRFKSKDGSFYTSPASTAYAFMQTKDDDCLRYLTSLVKKFKGGVPNVYPVDLFERIWAVDRLQRLGISRYFQSEIEECVNYVYCHWTDTGICWARNSLVHDIDDTAMGFRVLRLEGYPVSADVFNKFKRGDEFFCIAGQSDQGLTGIYNLYRACGVMFPSENVLAGAKKFSSEFLNDKRAKNDLIDKWIISKDLAGEVGYALDFPWYASLPRVETRMFLEQYGGEDDVWIGKTLYRMYNVNNNIYLELGKLDYNNCQGLHQQEWTCIQKWFKESGLRNLGILSERDLLYSYYLATASIFEPERAKERIAWAKTNALINTTKSCLSIQQYDKRTFLQEMEFCGNSSNSINGVSYKPKQTLNQALLDKLNQLSMDIISSHTGDMYKYLRQAWENWWMGLQAGSLGKEAELIVWTLIPNQSTVRYEPLNSLISHPKYQQLMDVTNRICLQCSQFQFQIQHKKDQNMDSGGGRGDLAGISSIDSSMQELVESVLTNSPGDLDSDLKNTVLTVAKSFYYTVHCNPQTINSHIAKVLFEKVP</sequence>
<proteinExistence type="predicted"/>
<dbReference type="Gene3D" id="1.10.600.10">
    <property type="entry name" value="Farnesyl Diphosphate Synthase"/>
    <property type="match status" value="1"/>
</dbReference>
<evidence type="ECO:0000313" key="6">
    <source>
        <dbReference type="Proteomes" id="UP001161247"/>
    </source>
</evidence>
<dbReference type="InterPro" id="IPR008930">
    <property type="entry name" value="Terpenoid_cyclase/PrenylTrfase"/>
</dbReference>
<evidence type="ECO:0000256" key="2">
    <source>
        <dbReference type="ARBA" id="ARBA00022723"/>
    </source>
</evidence>
<dbReference type="GO" id="GO:0000287">
    <property type="term" value="F:magnesium ion binding"/>
    <property type="evidence" value="ECO:0007669"/>
    <property type="project" value="TreeGrafter"/>
</dbReference>
<gene>
    <name evidence="5" type="ORF">OLC1_LOCUS24578</name>
</gene>
<comment type="cofactor">
    <cofactor evidence="1">
        <name>Mg(2+)</name>
        <dbReference type="ChEBI" id="CHEBI:18420"/>
    </cofactor>
</comment>
<evidence type="ECO:0000259" key="4">
    <source>
        <dbReference type="Pfam" id="PF01397"/>
    </source>
</evidence>
<reference evidence="5" key="1">
    <citation type="submission" date="2023-03" db="EMBL/GenBank/DDBJ databases">
        <authorList>
            <person name="Julca I."/>
        </authorList>
    </citation>
    <scope>NUCLEOTIDE SEQUENCE</scope>
</reference>
<evidence type="ECO:0000256" key="1">
    <source>
        <dbReference type="ARBA" id="ARBA00001946"/>
    </source>
</evidence>
<keyword evidence="2" id="KW-0479">Metal-binding</keyword>
<dbReference type="SUPFAM" id="SSF48576">
    <property type="entry name" value="Terpenoid synthases"/>
    <property type="match status" value="1"/>
</dbReference>
<dbReference type="GO" id="GO:0009686">
    <property type="term" value="P:gibberellin biosynthetic process"/>
    <property type="evidence" value="ECO:0007669"/>
    <property type="project" value="TreeGrafter"/>
</dbReference>
<organism evidence="5 6">
    <name type="scientific">Oldenlandia corymbosa var. corymbosa</name>
    <dbReference type="NCBI Taxonomy" id="529605"/>
    <lineage>
        <taxon>Eukaryota</taxon>
        <taxon>Viridiplantae</taxon>
        <taxon>Streptophyta</taxon>
        <taxon>Embryophyta</taxon>
        <taxon>Tracheophyta</taxon>
        <taxon>Spermatophyta</taxon>
        <taxon>Magnoliopsida</taxon>
        <taxon>eudicotyledons</taxon>
        <taxon>Gunneridae</taxon>
        <taxon>Pentapetalae</taxon>
        <taxon>asterids</taxon>
        <taxon>lamiids</taxon>
        <taxon>Gentianales</taxon>
        <taxon>Rubiaceae</taxon>
        <taxon>Rubioideae</taxon>
        <taxon>Spermacoceae</taxon>
        <taxon>Hedyotis-Oldenlandia complex</taxon>
        <taxon>Oldenlandia</taxon>
    </lineage>
</organism>
<dbReference type="GO" id="GO:0010333">
    <property type="term" value="F:terpene synthase activity"/>
    <property type="evidence" value="ECO:0007669"/>
    <property type="project" value="InterPro"/>
</dbReference>
<dbReference type="InterPro" id="IPR008949">
    <property type="entry name" value="Isoprenoid_synthase_dom_sf"/>
</dbReference>
<dbReference type="Pfam" id="PF01397">
    <property type="entry name" value="Terpene_synth"/>
    <property type="match status" value="1"/>
</dbReference>
<dbReference type="EMBL" id="OX459126">
    <property type="protein sequence ID" value="CAI9118789.1"/>
    <property type="molecule type" value="Genomic_DNA"/>
</dbReference>
<accession>A0AAV1EGI1</accession>
<name>A0AAV1EGI1_OLDCO</name>
<feature type="domain" description="Terpene synthase N-terminal" evidence="4">
    <location>
        <begin position="264"/>
        <end position="470"/>
    </location>
</feature>
<dbReference type="Proteomes" id="UP001161247">
    <property type="component" value="Chromosome 9"/>
</dbReference>
<evidence type="ECO:0000256" key="3">
    <source>
        <dbReference type="ARBA" id="ARBA00022842"/>
    </source>
</evidence>
<dbReference type="PANTHER" id="PTHR31739:SF4">
    <property type="entry name" value="ENT-COPALYL DIPHOSPHATE SYNTHASE, CHLOROPLASTIC"/>
    <property type="match status" value="1"/>
</dbReference>
<keyword evidence="3" id="KW-0460">Magnesium</keyword>
<dbReference type="AlphaFoldDB" id="A0AAV1EGI1"/>
<dbReference type="InterPro" id="IPR036965">
    <property type="entry name" value="Terpene_synth_N_sf"/>
</dbReference>
<dbReference type="GO" id="GO:0009507">
    <property type="term" value="C:chloroplast"/>
    <property type="evidence" value="ECO:0007669"/>
    <property type="project" value="TreeGrafter"/>
</dbReference>
<dbReference type="PANTHER" id="PTHR31739">
    <property type="entry name" value="ENT-COPALYL DIPHOSPHATE SYNTHASE, CHLOROPLASTIC"/>
    <property type="match status" value="1"/>
</dbReference>
<dbReference type="InterPro" id="IPR050148">
    <property type="entry name" value="Terpene_synthase-like"/>
</dbReference>
<dbReference type="Gene3D" id="1.50.10.160">
    <property type="match status" value="1"/>
</dbReference>
<evidence type="ECO:0000313" key="5">
    <source>
        <dbReference type="EMBL" id="CAI9118789.1"/>
    </source>
</evidence>
<dbReference type="SUPFAM" id="SSF48239">
    <property type="entry name" value="Terpenoid cyclases/Protein prenyltransferases"/>
    <property type="match status" value="2"/>
</dbReference>